<comment type="caution">
    <text evidence="2">The sequence shown here is derived from an EMBL/GenBank/DDBJ whole genome shotgun (WGS) entry which is preliminary data.</text>
</comment>
<sequence length="79" mass="8810">MHVEGLDQSGIVYRISRFLADHRVNIENLAASVRPSPESGADIYSMEIVVQVPDSVTLDTIDRGLDRIANDLNVDIIFR</sequence>
<evidence type="ECO:0000259" key="1">
    <source>
        <dbReference type="PROSITE" id="PS51671"/>
    </source>
</evidence>
<name>S7V4X4_DESML</name>
<dbReference type="InterPro" id="IPR002912">
    <property type="entry name" value="ACT_dom"/>
</dbReference>
<dbReference type="AlphaFoldDB" id="S7V4X4"/>
<evidence type="ECO:0000313" key="3">
    <source>
        <dbReference type="Proteomes" id="UP000014977"/>
    </source>
</evidence>
<gene>
    <name evidence="2" type="ORF">dsmv_2526</name>
</gene>
<dbReference type="InterPro" id="IPR050990">
    <property type="entry name" value="UPF0237/GcvR_regulator"/>
</dbReference>
<evidence type="ECO:0000313" key="2">
    <source>
        <dbReference type="EMBL" id="EPR39678.1"/>
    </source>
</evidence>
<organism evidence="2 3">
    <name type="scientific">Desulfococcus multivorans DSM 2059</name>
    <dbReference type="NCBI Taxonomy" id="1121405"/>
    <lineage>
        <taxon>Bacteria</taxon>
        <taxon>Pseudomonadati</taxon>
        <taxon>Thermodesulfobacteriota</taxon>
        <taxon>Desulfobacteria</taxon>
        <taxon>Desulfobacterales</taxon>
        <taxon>Desulfococcaceae</taxon>
        <taxon>Desulfococcus</taxon>
    </lineage>
</organism>
<dbReference type="eggNOG" id="COG2716">
    <property type="taxonomic scope" value="Bacteria"/>
</dbReference>
<dbReference type="Proteomes" id="UP000014977">
    <property type="component" value="Unassembled WGS sequence"/>
</dbReference>
<dbReference type="PANTHER" id="PTHR34875">
    <property type="entry name" value="UPF0237 PROTEIN MJ1558"/>
    <property type="match status" value="1"/>
</dbReference>
<proteinExistence type="predicted"/>
<dbReference type="Pfam" id="PF13291">
    <property type="entry name" value="ACT_4"/>
    <property type="match status" value="1"/>
</dbReference>
<dbReference type="OrthoDB" id="12860at2"/>
<dbReference type="RefSeq" id="WP_020877283.1">
    <property type="nucleotide sequence ID" value="NZ_ATHJ01000088.1"/>
</dbReference>
<protein>
    <recommendedName>
        <fullName evidence="1">ACT domain-containing protein</fullName>
    </recommendedName>
</protein>
<dbReference type="PROSITE" id="PS51671">
    <property type="entry name" value="ACT"/>
    <property type="match status" value="1"/>
</dbReference>
<dbReference type="InterPro" id="IPR045865">
    <property type="entry name" value="ACT-like_dom_sf"/>
</dbReference>
<dbReference type="SUPFAM" id="SSF55021">
    <property type="entry name" value="ACT-like"/>
    <property type="match status" value="1"/>
</dbReference>
<dbReference type="CDD" id="cd04869">
    <property type="entry name" value="ACT_GcvR_2"/>
    <property type="match status" value="1"/>
</dbReference>
<dbReference type="Gene3D" id="3.30.70.260">
    <property type="match status" value="1"/>
</dbReference>
<dbReference type="PANTHER" id="PTHR34875:SF6">
    <property type="entry name" value="UPF0237 PROTEIN MJ1558"/>
    <property type="match status" value="1"/>
</dbReference>
<keyword evidence="3" id="KW-1185">Reference proteome</keyword>
<dbReference type="EMBL" id="ATHJ01000088">
    <property type="protein sequence ID" value="EPR39678.1"/>
    <property type="molecule type" value="Genomic_DNA"/>
</dbReference>
<feature type="domain" description="ACT" evidence="1">
    <location>
        <begin position="1"/>
        <end position="79"/>
    </location>
</feature>
<accession>S7V4X4</accession>
<reference evidence="2 3" key="1">
    <citation type="journal article" date="2013" name="Genome Announc.">
        <title>Draft genome sequences for three mercury-methylating, sulfate-reducing bacteria.</title>
        <authorList>
            <person name="Brown S.D."/>
            <person name="Hurt R.A.Jr."/>
            <person name="Gilmour C.C."/>
            <person name="Elias D.A."/>
        </authorList>
    </citation>
    <scope>NUCLEOTIDE SEQUENCE [LARGE SCALE GENOMIC DNA]</scope>
    <source>
        <strain evidence="2 3">DSM 2059</strain>
    </source>
</reference>